<evidence type="ECO:0000313" key="2">
    <source>
        <dbReference type="EMBL" id="MBO0662209.1"/>
    </source>
</evidence>
<dbReference type="Proteomes" id="UP000664122">
    <property type="component" value="Unassembled WGS sequence"/>
</dbReference>
<gene>
    <name evidence="2" type="ORF">J1C48_06450</name>
</gene>
<dbReference type="Pfam" id="PF06035">
    <property type="entry name" value="Peptidase_C93"/>
    <property type="match status" value="1"/>
</dbReference>
<keyword evidence="1" id="KW-0732">Signal</keyword>
<dbReference type="PANTHER" id="PTHR39327:SF1">
    <property type="entry name" value="BLR5470 PROTEIN"/>
    <property type="match status" value="1"/>
</dbReference>
<protein>
    <submittedName>
        <fullName evidence="2">Transglutaminase-like cysteine peptidase</fullName>
    </submittedName>
</protein>
<comment type="caution">
    <text evidence="2">The sequence shown here is derived from an EMBL/GenBank/DDBJ whole genome shotgun (WGS) entry which is preliminary data.</text>
</comment>
<feature type="signal peptide" evidence="1">
    <location>
        <begin position="1"/>
        <end position="31"/>
    </location>
</feature>
<proteinExistence type="predicted"/>
<name>A0A939JV96_9HYPH</name>
<feature type="chain" id="PRO_5037804100" evidence="1">
    <location>
        <begin position="32"/>
        <end position="206"/>
    </location>
</feature>
<dbReference type="InterPro" id="IPR010319">
    <property type="entry name" value="Transglutaminase-like_Cys_pept"/>
</dbReference>
<dbReference type="PANTHER" id="PTHR39327">
    <property type="match status" value="1"/>
</dbReference>
<dbReference type="EMBL" id="JAFMPP010000004">
    <property type="protein sequence ID" value="MBO0662209.1"/>
    <property type="molecule type" value="Genomic_DNA"/>
</dbReference>
<accession>A0A939JV96</accession>
<evidence type="ECO:0000313" key="3">
    <source>
        <dbReference type="Proteomes" id="UP000664122"/>
    </source>
</evidence>
<dbReference type="AlphaFoldDB" id="A0A939JV96"/>
<dbReference type="Gene3D" id="3.10.620.30">
    <property type="match status" value="1"/>
</dbReference>
<sequence>MTMNKIRKQLGLALGALGAFGLLASATMAQAAASSPMITTGITSQPIGHYEFCKRYPSTCTSNPTTAMLKLTPANWKRIVAVNSAVNTNILPRTDQEVYGVPEYWAYPTTEGDCEDFALLKQYMLEREGIPRSALLITVVRQKNGDGHAVLTLRTDQGDFILDNLENRILPWEETDYTYLKRQSEANAGKWVGINDGRELLVGSVR</sequence>
<keyword evidence="3" id="KW-1185">Reference proteome</keyword>
<organism evidence="2 3">
    <name type="scientific">Jiella flava</name>
    <dbReference type="NCBI Taxonomy" id="2816857"/>
    <lineage>
        <taxon>Bacteria</taxon>
        <taxon>Pseudomonadati</taxon>
        <taxon>Pseudomonadota</taxon>
        <taxon>Alphaproteobacteria</taxon>
        <taxon>Hyphomicrobiales</taxon>
        <taxon>Aurantimonadaceae</taxon>
        <taxon>Jiella</taxon>
    </lineage>
</organism>
<evidence type="ECO:0000256" key="1">
    <source>
        <dbReference type="SAM" id="SignalP"/>
    </source>
</evidence>
<reference evidence="2" key="1">
    <citation type="submission" date="2021-03" db="EMBL/GenBank/DDBJ databases">
        <title>Whole genome sequence of Jiella sp. CQZ9-1.</title>
        <authorList>
            <person name="Tuo L."/>
        </authorList>
    </citation>
    <scope>NUCLEOTIDE SEQUENCE</scope>
    <source>
        <strain evidence="2">CQZ9-1</strain>
    </source>
</reference>